<feature type="transmembrane region" description="Helical" evidence="8">
    <location>
        <begin position="80"/>
        <end position="97"/>
    </location>
</feature>
<feature type="transmembrane region" description="Helical" evidence="8">
    <location>
        <begin position="6"/>
        <end position="23"/>
    </location>
</feature>
<evidence type="ECO:0000256" key="5">
    <source>
        <dbReference type="ARBA" id="ARBA00022989"/>
    </source>
</evidence>
<evidence type="ECO:0000313" key="11">
    <source>
        <dbReference type="Proteomes" id="UP001501521"/>
    </source>
</evidence>
<keyword evidence="3 8" id="KW-0812">Transmembrane</keyword>
<gene>
    <name evidence="10" type="ORF">GCM10025789_16950</name>
</gene>
<comment type="subcellular location">
    <subcellularLocation>
        <location evidence="1">Membrane</location>
        <topology evidence="1">Multi-pass membrane protein</topology>
    </subcellularLocation>
</comment>
<evidence type="ECO:0000256" key="8">
    <source>
        <dbReference type="SAM" id="Phobius"/>
    </source>
</evidence>
<dbReference type="Proteomes" id="UP001501521">
    <property type="component" value="Unassembled WGS sequence"/>
</dbReference>
<keyword evidence="6 8" id="KW-0472">Membrane</keyword>
<keyword evidence="7" id="KW-0413">Isomerase</keyword>
<proteinExistence type="predicted"/>
<sequence>MPEYTVLTVVGVLAVVAVEVLWLRTGLFRTAQYWISMAIIFFFQGWVDGWLTKLSDPIVIYNPEHHAGVRFPWDIPIEDFGFGWAMLTLTMLVWVALGRREGEGA</sequence>
<protein>
    <submittedName>
        <fullName evidence="10">Lycopene cyclase domain-containing protein</fullName>
    </submittedName>
</protein>
<evidence type="ECO:0000259" key="9">
    <source>
        <dbReference type="Pfam" id="PF18916"/>
    </source>
</evidence>
<evidence type="ECO:0000313" key="10">
    <source>
        <dbReference type="EMBL" id="GAA4899359.1"/>
    </source>
</evidence>
<evidence type="ECO:0000256" key="7">
    <source>
        <dbReference type="ARBA" id="ARBA00023235"/>
    </source>
</evidence>
<keyword evidence="4" id="KW-0125">Carotenoid biosynthesis</keyword>
<reference evidence="11" key="1">
    <citation type="journal article" date="2019" name="Int. J. Syst. Evol. Microbiol.">
        <title>The Global Catalogue of Microorganisms (GCM) 10K type strain sequencing project: providing services to taxonomists for standard genome sequencing and annotation.</title>
        <authorList>
            <consortium name="The Broad Institute Genomics Platform"/>
            <consortium name="The Broad Institute Genome Sequencing Center for Infectious Disease"/>
            <person name="Wu L."/>
            <person name="Ma J."/>
        </authorList>
    </citation>
    <scope>NUCLEOTIDE SEQUENCE [LARGE SCALE GENOMIC DNA]</scope>
    <source>
        <strain evidence="11">JCM 19125</strain>
    </source>
</reference>
<evidence type="ECO:0000256" key="6">
    <source>
        <dbReference type="ARBA" id="ARBA00023136"/>
    </source>
</evidence>
<dbReference type="Pfam" id="PF18916">
    <property type="entry name" value="Lycopene_cyc"/>
    <property type="match status" value="1"/>
</dbReference>
<evidence type="ECO:0000256" key="3">
    <source>
        <dbReference type="ARBA" id="ARBA00022692"/>
    </source>
</evidence>
<keyword evidence="11" id="KW-1185">Reference proteome</keyword>
<feature type="transmembrane region" description="Helical" evidence="8">
    <location>
        <begin position="30"/>
        <end position="47"/>
    </location>
</feature>
<comment type="caution">
    <text evidence="10">The sequence shown here is derived from an EMBL/GenBank/DDBJ whole genome shotgun (WGS) entry which is preliminary data.</text>
</comment>
<evidence type="ECO:0000256" key="1">
    <source>
        <dbReference type="ARBA" id="ARBA00004141"/>
    </source>
</evidence>
<keyword evidence="5 8" id="KW-1133">Transmembrane helix</keyword>
<dbReference type="NCBIfam" id="TIGR03462">
    <property type="entry name" value="CarR_dom_SF"/>
    <property type="match status" value="1"/>
</dbReference>
<comment type="pathway">
    <text evidence="2">Carotenoid biosynthesis.</text>
</comment>
<evidence type="ECO:0000256" key="4">
    <source>
        <dbReference type="ARBA" id="ARBA00022746"/>
    </source>
</evidence>
<dbReference type="RefSeq" id="WP_345581836.1">
    <property type="nucleotide sequence ID" value="NZ_BAABLV010000026.1"/>
</dbReference>
<dbReference type="EMBL" id="BAABLV010000026">
    <property type="protein sequence ID" value="GAA4899359.1"/>
    <property type="molecule type" value="Genomic_DNA"/>
</dbReference>
<accession>A0ABP9FEJ8</accession>
<organism evidence="10 11">
    <name type="scientific">Tessaracoccus lubricantis</name>
    <dbReference type="NCBI Taxonomy" id="545543"/>
    <lineage>
        <taxon>Bacteria</taxon>
        <taxon>Bacillati</taxon>
        <taxon>Actinomycetota</taxon>
        <taxon>Actinomycetes</taxon>
        <taxon>Propionibacteriales</taxon>
        <taxon>Propionibacteriaceae</taxon>
        <taxon>Tessaracoccus</taxon>
    </lineage>
</organism>
<feature type="domain" description="Lycopene cyclase" evidence="9">
    <location>
        <begin position="5"/>
        <end position="93"/>
    </location>
</feature>
<dbReference type="InterPro" id="IPR017825">
    <property type="entry name" value="Lycopene_cyclase_dom"/>
</dbReference>
<evidence type="ECO:0000256" key="2">
    <source>
        <dbReference type="ARBA" id="ARBA00004829"/>
    </source>
</evidence>
<name>A0ABP9FEJ8_9ACTN</name>